<dbReference type="EMBL" id="AYKF01000134">
    <property type="protein sequence ID" value="ROO23779.1"/>
    <property type="molecule type" value="Genomic_DNA"/>
</dbReference>
<organism evidence="1 2">
    <name type="scientific">Salinisphaera orenii YIM 95161</name>
    <dbReference type="NCBI Taxonomy" id="1051139"/>
    <lineage>
        <taxon>Bacteria</taxon>
        <taxon>Pseudomonadati</taxon>
        <taxon>Pseudomonadota</taxon>
        <taxon>Gammaproteobacteria</taxon>
        <taxon>Salinisphaerales</taxon>
        <taxon>Salinisphaeraceae</taxon>
        <taxon>Salinisphaera</taxon>
    </lineage>
</organism>
<evidence type="ECO:0000313" key="1">
    <source>
        <dbReference type="EMBL" id="ROO23779.1"/>
    </source>
</evidence>
<reference evidence="1 2" key="1">
    <citation type="submission" date="2013-10" db="EMBL/GenBank/DDBJ databases">
        <title>Salinisphaera halophila YIM 95161 Genome Sequencing.</title>
        <authorList>
            <person name="Lai Q."/>
            <person name="Li C."/>
            <person name="Shao Z."/>
        </authorList>
    </citation>
    <scope>NUCLEOTIDE SEQUENCE [LARGE SCALE GENOMIC DNA]</scope>
    <source>
        <strain evidence="1 2">YIM 95161</strain>
    </source>
</reference>
<dbReference type="SUPFAM" id="SSF52540">
    <property type="entry name" value="P-loop containing nucleoside triphosphate hydrolases"/>
    <property type="match status" value="1"/>
</dbReference>
<evidence type="ECO:0000313" key="2">
    <source>
        <dbReference type="Proteomes" id="UP000285123"/>
    </source>
</evidence>
<gene>
    <name evidence="1" type="ORF">SAHL_16465</name>
</gene>
<dbReference type="Pfam" id="PF03237">
    <property type="entry name" value="Terminase_6N"/>
    <property type="match status" value="1"/>
</dbReference>
<sequence length="459" mass="50783">MAEVAERIEPSAFQARVLATPEQYDVALTGGRGGGKTFALLLLILRHVEMHGINARVLVVRKNFPDLRDFEAEARYLFGTAYGSALSYNAQQHIFRFPNQATVQLDQLESQADFIKFQGKSFSLIAVEEAGQYPDPRPLDLLRSSLRSKANVPCRLILSANPGGSGHAWMNQRHVAGQSPWLPYIEPKSGRTFVTAPSTLHDNPHLGADYGAQIKAATASDAELQKAWLHGDWNIARGAFFGQVFDTARNVIAPWAKLPDDPDWEFFVAGDHGSAAPAVFYLCARSMGAQDNDGRFYPADSIVLFDEIAFVEKDTLNQGLGMTVPDMASLVIAACHQWVMTPAGCMDDACFSNHGSDAGTLAQEYRRAGLRIDKADKGERLAGWQKMRRMMADAGLPDKPGLYISERCGYWLRTVPYLDRSQNRPEDLDTTAADHGADACRYALTYQRPMFTRRKTGVM</sequence>
<protein>
    <submittedName>
        <fullName evidence="1">Uncharacterized protein</fullName>
    </submittedName>
</protein>
<dbReference type="InterPro" id="IPR027417">
    <property type="entry name" value="P-loop_NTPase"/>
</dbReference>
<dbReference type="Gene3D" id="3.30.420.280">
    <property type="match status" value="1"/>
</dbReference>
<comment type="caution">
    <text evidence="1">The sequence shown here is derived from an EMBL/GenBank/DDBJ whole genome shotgun (WGS) entry which is preliminary data.</text>
</comment>
<dbReference type="Proteomes" id="UP000285123">
    <property type="component" value="Unassembled WGS sequence"/>
</dbReference>
<dbReference type="RefSeq" id="WP_123592489.1">
    <property type="nucleotide sequence ID" value="NZ_AYKF01000134.1"/>
</dbReference>
<dbReference type="Gene3D" id="3.40.50.300">
    <property type="entry name" value="P-loop containing nucleotide triphosphate hydrolases"/>
    <property type="match status" value="1"/>
</dbReference>
<name>A0A423PDS1_9GAMM</name>
<accession>A0A423PDS1</accession>
<dbReference type="AlphaFoldDB" id="A0A423PDS1"/>
<proteinExistence type="predicted"/>
<dbReference type="OrthoDB" id="9768556at2"/>